<accession>A0ABX0J780</accession>
<sequence length="95" mass="10724">MDKIAIIKWSLYQVGDDMPEFIVSQTPEEALGDHLARIGADWYEQGEVIPVEVVSLERVVICQGCRGTGVNSVECCWLLHVSKRDCDKGRRRFAT</sequence>
<proteinExistence type="predicted"/>
<reference evidence="1" key="1">
    <citation type="submission" date="2020-03" db="EMBL/GenBank/DDBJ databases">
        <title>Draft sequencing of Paenibacilllus sp. S3N08.</title>
        <authorList>
            <person name="Kim D.-U."/>
        </authorList>
    </citation>
    <scope>NUCLEOTIDE SEQUENCE</scope>
    <source>
        <strain evidence="1">S3N08</strain>
    </source>
</reference>
<protein>
    <submittedName>
        <fullName evidence="1">Uncharacterized protein</fullName>
    </submittedName>
</protein>
<organism evidence="1 2">
    <name type="scientific">Paenibacillus agricola</name>
    <dbReference type="NCBI Taxonomy" id="2716264"/>
    <lineage>
        <taxon>Bacteria</taxon>
        <taxon>Bacillati</taxon>
        <taxon>Bacillota</taxon>
        <taxon>Bacilli</taxon>
        <taxon>Bacillales</taxon>
        <taxon>Paenibacillaceae</taxon>
        <taxon>Paenibacillus</taxon>
    </lineage>
</organism>
<evidence type="ECO:0000313" key="2">
    <source>
        <dbReference type="Proteomes" id="UP001165962"/>
    </source>
</evidence>
<dbReference type="RefSeq" id="WP_166151036.1">
    <property type="nucleotide sequence ID" value="NZ_JAAOIW010000005.1"/>
</dbReference>
<dbReference type="EMBL" id="JAAOIW010000005">
    <property type="protein sequence ID" value="NHN31216.1"/>
    <property type="molecule type" value="Genomic_DNA"/>
</dbReference>
<keyword evidence="2" id="KW-1185">Reference proteome</keyword>
<gene>
    <name evidence="1" type="ORF">G9U52_15360</name>
</gene>
<name>A0ABX0J780_9BACL</name>
<evidence type="ECO:0000313" key="1">
    <source>
        <dbReference type="EMBL" id="NHN31216.1"/>
    </source>
</evidence>
<dbReference type="Proteomes" id="UP001165962">
    <property type="component" value="Unassembled WGS sequence"/>
</dbReference>
<comment type="caution">
    <text evidence="1">The sequence shown here is derived from an EMBL/GenBank/DDBJ whole genome shotgun (WGS) entry which is preliminary data.</text>
</comment>